<organism evidence="1">
    <name type="scientific">marine sediment metagenome</name>
    <dbReference type="NCBI Taxonomy" id="412755"/>
    <lineage>
        <taxon>unclassified sequences</taxon>
        <taxon>metagenomes</taxon>
        <taxon>ecological metagenomes</taxon>
    </lineage>
</organism>
<dbReference type="AlphaFoldDB" id="X1EHL1"/>
<gene>
    <name evidence="1" type="ORF">S03H2_21777</name>
</gene>
<accession>X1EHL1</accession>
<dbReference type="EMBL" id="BARU01011634">
    <property type="protein sequence ID" value="GAH32077.1"/>
    <property type="molecule type" value="Genomic_DNA"/>
</dbReference>
<comment type="caution">
    <text evidence="1">The sequence shown here is derived from an EMBL/GenBank/DDBJ whole genome shotgun (WGS) entry which is preliminary data.</text>
</comment>
<proteinExistence type="predicted"/>
<sequence>PPSLRVDFFKKPPFRLSLRKEDWSTKISKRIGLARKITLNISEFDEKFFIQTNDRLNCVTYLTDSRNREIIEKICDKGWILVFGRKEIVVTKNLSKGKAENLFEEKGIKGMREFFFKQNITATSKQEEIDVEEVMDILEDIATLSKNWI</sequence>
<evidence type="ECO:0000313" key="1">
    <source>
        <dbReference type="EMBL" id="GAH32077.1"/>
    </source>
</evidence>
<protein>
    <submittedName>
        <fullName evidence="1">Uncharacterized protein</fullName>
    </submittedName>
</protein>
<reference evidence="1" key="1">
    <citation type="journal article" date="2014" name="Front. Microbiol.">
        <title>High frequency of phylogenetically diverse reductive dehalogenase-homologous genes in deep subseafloor sedimentary metagenomes.</title>
        <authorList>
            <person name="Kawai M."/>
            <person name="Futagami T."/>
            <person name="Toyoda A."/>
            <person name="Takaki Y."/>
            <person name="Nishi S."/>
            <person name="Hori S."/>
            <person name="Arai W."/>
            <person name="Tsubouchi T."/>
            <person name="Morono Y."/>
            <person name="Uchiyama I."/>
            <person name="Ito T."/>
            <person name="Fujiyama A."/>
            <person name="Inagaki F."/>
            <person name="Takami H."/>
        </authorList>
    </citation>
    <scope>NUCLEOTIDE SEQUENCE</scope>
    <source>
        <strain evidence="1">Expedition CK06-06</strain>
    </source>
</reference>
<name>X1EHL1_9ZZZZ</name>
<feature type="non-terminal residue" evidence="1">
    <location>
        <position position="1"/>
    </location>
</feature>